<dbReference type="GO" id="GO:0006355">
    <property type="term" value="P:regulation of DNA-templated transcription"/>
    <property type="evidence" value="ECO:0007669"/>
    <property type="project" value="InterPro"/>
</dbReference>
<keyword evidence="4" id="KW-0010">Activator</keyword>
<feature type="domain" description="PTS EIIA type-2" evidence="6">
    <location>
        <begin position="506"/>
        <end position="643"/>
    </location>
</feature>
<dbReference type="SUPFAM" id="SSF55804">
    <property type="entry name" value="Phoshotransferase/anion transport protein"/>
    <property type="match status" value="1"/>
</dbReference>
<evidence type="ECO:0000256" key="4">
    <source>
        <dbReference type="ARBA" id="ARBA00023159"/>
    </source>
</evidence>
<name>A0A0U1NQ68_9BACI</name>
<dbReference type="PANTHER" id="PTHR30185:SF12">
    <property type="entry name" value="TRANSCRIPTIONAL REGULATOR MANR"/>
    <property type="match status" value="1"/>
</dbReference>
<proteinExistence type="predicted"/>
<feature type="domain" description="PRD" evidence="8">
    <location>
        <begin position="185"/>
        <end position="290"/>
    </location>
</feature>
<keyword evidence="5" id="KW-0804">Transcription</keyword>
<dbReference type="AlphaFoldDB" id="A0A0U1NQ68"/>
<dbReference type="PROSITE" id="PS51372">
    <property type="entry name" value="PRD_2"/>
    <property type="match status" value="2"/>
</dbReference>
<keyword evidence="1" id="KW-0808">Transferase</keyword>
<dbReference type="Pfam" id="PF00874">
    <property type="entry name" value="PRD"/>
    <property type="match status" value="2"/>
</dbReference>
<accession>A0A0U1NQ68</accession>
<dbReference type="STRING" id="1499688.BN000_00072"/>
<feature type="domain" description="PTS EIIB type-2" evidence="7">
    <location>
        <begin position="404"/>
        <end position="493"/>
    </location>
</feature>
<dbReference type="PANTHER" id="PTHR30185">
    <property type="entry name" value="CRYPTIC BETA-GLUCOSIDE BGL OPERON ANTITERMINATOR"/>
    <property type="match status" value="1"/>
</dbReference>
<dbReference type="InterPro" id="IPR013196">
    <property type="entry name" value="HTH_11"/>
</dbReference>
<dbReference type="Gene3D" id="1.10.1790.10">
    <property type="entry name" value="PRD domain"/>
    <property type="match status" value="2"/>
</dbReference>
<dbReference type="PROSITE" id="PS51094">
    <property type="entry name" value="PTS_EIIA_TYPE_2"/>
    <property type="match status" value="1"/>
</dbReference>
<dbReference type="InterPro" id="IPR036634">
    <property type="entry name" value="PRD_sf"/>
</dbReference>
<dbReference type="Pfam" id="PF05043">
    <property type="entry name" value="Mga"/>
    <property type="match status" value="1"/>
</dbReference>
<dbReference type="InterPro" id="IPR013011">
    <property type="entry name" value="PTS_EIIB_2"/>
</dbReference>
<dbReference type="SUPFAM" id="SSF52794">
    <property type="entry name" value="PTS system IIB component-like"/>
    <property type="match status" value="1"/>
</dbReference>
<dbReference type="OrthoDB" id="3175596at2"/>
<evidence type="ECO:0000256" key="3">
    <source>
        <dbReference type="ARBA" id="ARBA00023015"/>
    </source>
</evidence>
<keyword evidence="3" id="KW-0805">Transcription regulation</keyword>
<evidence type="ECO:0000313" key="10">
    <source>
        <dbReference type="Proteomes" id="UP000199087"/>
    </source>
</evidence>
<evidence type="ECO:0000256" key="2">
    <source>
        <dbReference type="ARBA" id="ARBA00022737"/>
    </source>
</evidence>
<evidence type="ECO:0000256" key="5">
    <source>
        <dbReference type="ARBA" id="ARBA00023163"/>
    </source>
</evidence>
<dbReference type="InterPro" id="IPR003501">
    <property type="entry name" value="PTS_EIIB_2/3"/>
</dbReference>
<evidence type="ECO:0000259" key="6">
    <source>
        <dbReference type="PROSITE" id="PS51094"/>
    </source>
</evidence>
<feature type="domain" description="PRD" evidence="8">
    <location>
        <begin position="292"/>
        <end position="399"/>
    </location>
</feature>
<dbReference type="InterPro" id="IPR036095">
    <property type="entry name" value="PTS_EIIB-like_sf"/>
</dbReference>
<dbReference type="Pfam" id="PF02302">
    <property type="entry name" value="PTS_IIB"/>
    <property type="match status" value="1"/>
</dbReference>
<dbReference type="Pfam" id="PF08279">
    <property type="entry name" value="HTH_11"/>
    <property type="match status" value="1"/>
</dbReference>
<dbReference type="Gene3D" id="3.40.50.2300">
    <property type="match status" value="1"/>
</dbReference>
<dbReference type="PROSITE" id="PS51099">
    <property type="entry name" value="PTS_EIIB_TYPE_2"/>
    <property type="match status" value="1"/>
</dbReference>
<dbReference type="GO" id="GO:0009401">
    <property type="term" value="P:phosphoenolpyruvate-dependent sugar phosphotransferase system"/>
    <property type="evidence" value="ECO:0007669"/>
    <property type="project" value="InterPro"/>
</dbReference>
<dbReference type="Proteomes" id="UP000199087">
    <property type="component" value="Unassembled WGS sequence"/>
</dbReference>
<protein>
    <submittedName>
        <fullName evidence="9">Transcriptional regulator</fullName>
    </submittedName>
</protein>
<evidence type="ECO:0000256" key="1">
    <source>
        <dbReference type="ARBA" id="ARBA00022679"/>
    </source>
</evidence>
<dbReference type="PROSITE" id="PS00372">
    <property type="entry name" value="PTS_EIIA_TYPE_2_HIS"/>
    <property type="match status" value="1"/>
</dbReference>
<sequence>MNDRQKAMLKILLESDLDYMSSQNIADLLGCSEKTVRNDSKALDEWLSEHSHATLSRKPNIGFRLEISDSERNSLLNSLYQLQFVDQEVEEKDRLARILEILLVEKKTVTLQKLAELFYVNKAIIKKDLEKIEAFLEQSNLNVTTKRKSGVEVDGNEQNWRLAISRIPAFIGAEPHTRLDFFKYLFIQQEIKAVQQSLEESNKTLSNPYTDETIMNLTIHILISIKRLKLGHSIPLATAEVTDLKKTKEFQYALNVMKRLSPMFSIRFPENEIAYIALHFMGGRVQKAIQEKNNPEISFLVQRIVSRISMIVHVDFTQDQELFLGLQVHLQSSMNRIKHGLSVTNPILDEIKRMFPYLFDTIMNELFQLNKEIGTQIPEEEAAYLTLHFQASVERLQKKSGQNKKVIIVCPMGIGASVLLRTKLERKFHSLDIIDTVSSKNIQQYLQQKIDFIISTVPIPNPPVPVIVVTPLLSAEEENRLQSFIEGHNNEKADRTGKDSFPQLQALLNENLILLNLDFEHRFEVLEALAAKLTQEGYVEKACIESAVIRERHSSTSIGGGIAIPHGDPSLIKKSAIAVGVLKKPLLWGKEYVSLVLFLATKQGEYRNTKELFKEIGQLCDQPLTVNTLTKQKTAKEFMHSLG</sequence>
<reference evidence="10" key="1">
    <citation type="submission" date="2015-05" db="EMBL/GenBank/DDBJ databases">
        <authorList>
            <person name="Urmite Genomes"/>
        </authorList>
    </citation>
    <scope>NUCLEOTIDE SEQUENCE [LARGE SCALE GENOMIC DNA]</scope>
    <source>
        <strain evidence="10">LF1</strain>
    </source>
</reference>
<dbReference type="Gene3D" id="1.10.10.10">
    <property type="entry name" value="Winged helix-like DNA-binding domain superfamily/Winged helix DNA-binding domain"/>
    <property type="match status" value="2"/>
</dbReference>
<evidence type="ECO:0000313" key="9">
    <source>
        <dbReference type="EMBL" id="CRK80191.1"/>
    </source>
</evidence>
<dbReference type="Gene3D" id="3.40.930.10">
    <property type="entry name" value="Mannitol-specific EII, Chain A"/>
    <property type="match status" value="1"/>
</dbReference>
<dbReference type="EMBL" id="CVRB01000001">
    <property type="protein sequence ID" value="CRK80191.1"/>
    <property type="molecule type" value="Genomic_DNA"/>
</dbReference>
<evidence type="ECO:0000259" key="8">
    <source>
        <dbReference type="PROSITE" id="PS51372"/>
    </source>
</evidence>
<dbReference type="InterPro" id="IPR011608">
    <property type="entry name" value="PRD"/>
</dbReference>
<dbReference type="InterPro" id="IPR002178">
    <property type="entry name" value="PTS_EIIA_type-2_dom"/>
</dbReference>
<dbReference type="InterPro" id="IPR036388">
    <property type="entry name" value="WH-like_DNA-bd_sf"/>
</dbReference>
<dbReference type="GO" id="GO:0008982">
    <property type="term" value="F:protein-N(PI)-phosphohistidine-sugar phosphotransferase activity"/>
    <property type="evidence" value="ECO:0007669"/>
    <property type="project" value="InterPro"/>
</dbReference>
<dbReference type="Pfam" id="PF00359">
    <property type="entry name" value="PTS_EIIA_2"/>
    <property type="match status" value="1"/>
</dbReference>
<keyword evidence="10" id="KW-1185">Reference proteome</keyword>
<evidence type="ECO:0000259" key="7">
    <source>
        <dbReference type="PROSITE" id="PS51099"/>
    </source>
</evidence>
<dbReference type="InterPro" id="IPR050661">
    <property type="entry name" value="BglG_antiterminators"/>
</dbReference>
<dbReference type="SUPFAM" id="SSF63520">
    <property type="entry name" value="PTS-regulatory domain, PRD"/>
    <property type="match status" value="2"/>
</dbReference>
<organism evidence="9 10">
    <name type="scientific">Neobacillus massiliamazoniensis</name>
    <dbReference type="NCBI Taxonomy" id="1499688"/>
    <lineage>
        <taxon>Bacteria</taxon>
        <taxon>Bacillati</taxon>
        <taxon>Bacillota</taxon>
        <taxon>Bacilli</taxon>
        <taxon>Bacillales</taxon>
        <taxon>Bacillaceae</taxon>
        <taxon>Neobacillus</taxon>
    </lineage>
</organism>
<dbReference type="InterPro" id="IPR016152">
    <property type="entry name" value="PTrfase/Anion_transptr"/>
</dbReference>
<dbReference type="CDD" id="cd00211">
    <property type="entry name" value="PTS_IIA_fru"/>
    <property type="match status" value="1"/>
</dbReference>
<keyword evidence="2" id="KW-0677">Repeat</keyword>
<dbReference type="CDD" id="cd05568">
    <property type="entry name" value="PTS_IIB_bgl_like"/>
    <property type="match status" value="1"/>
</dbReference>
<dbReference type="InterPro" id="IPR007737">
    <property type="entry name" value="Mga_HTH"/>
</dbReference>
<dbReference type="RefSeq" id="WP_090629366.1">
    <property type="nucleotide sequence ID" value="NZ_CVRB01000001.1"/>
</dbReference>
<gene>
    <name evidence="9" type="primary">manR</name>
    <name evidence="9" type="ORF">BN000_00072</name>
</gene>